<name>A0ABR0A1W9_9CRUS</name>
<evidence type="ECO:0000313" key="1">
    <source>
        <dbReference type="EMBL" id="KAK4019157.1"/>
    </source>
</evidence>
<proteinExistence type="predicted"/>
<sequence>MLLTIMQRRVGKLPYGKTHVAITSTHRFNCPATMAIETLEATSIGILGYSDWTMYHCPLQVHSAYTGQQSD</sequence>
<organism evidence="1 2">
    <name type="scientific">Daphnia magna</name>
    <dbReference type="NCBI Taxonomy" id="35525"/>
    <lineage>
        <taxon>Eukaryota</taxon>
        <taxon>Metazoa</taxon>
        <taxon>Ecdysozoa</taxon>
        <taxon>Arthropoda</taxon>
        <taxon>Crustacea</taxon>
        <taxon>Branchiopoda</taxon>
        <taxon>Diplostraca</taxon>
        <taxon>Cladocera</taxon>
        <taxon>Anomopoda</taxon>
        <taxon>Daphniidae</taxon>
        <taxon>Daphnia</taxon>
    </lineage>
</organism>
<comment type="caution">
    <text evidence="1">The sequence shown here is derived from an EMBL/GenBank/DDBJ whole genome shotgun (WGS) entry which is preliminary data.</text>
</comment>
<accession>A0ABR0A1W9</accession>
<dbReference type="EMBL" id="JAOYFB010000036">
    <property type="protein sequence ID" value="KAK4019157.1"/>
    <property type="molecule type" value="Genomic_DNA"/>
</dbReference>
<protein>
    <submittedName>
        <fullName evidence="1">Uncharacterized protein</fullName>
    </submittedName>
</protein>
<keyword evidence="2" id="KW-1185">Reference proteome</keyword>
<evidence type="ECO:0000313" key="2">
    <source>
        <dbReference type="Proteomes" id="UP001234178"/>
    </source>
</evidence>
<gene>
    <name evidence="1" type="ORF">OUZ56_001186</name>
</gene>
<dbReference type="Proteomes" id="UP001234178">
    <property type="component" value="Unassembled WGS sequence"/>
</dbReference>
<reference evidence="1 2" key="1">
    <citation type="journal article" date="2023" name="Nucleic Acids Res.">
        <title>The hologenome of Daphnia magna reveals possible DNA methylation and microbiome-mediated evolution of the host genome.</title>
        <authorList>
            <person name="Chaturvedi A."/>
            <person name="Li X."/>
            <person name="Dhandapani V."/>
            <person name="Marshall H."/>
            <person name="Kissane S."/>
            <person name="Cuenca-Cambronero M."/>
            <person name="Asole G."/>
            <person name="Calvet F."/>
            <person name="Ruiz-Romero M."/>
            <person name="Marangio P."/>
            <person name="Guigo R."/>
            <person name="Rago D."/>
            <person name="Mirbahai L."/>
            <person name="Eastwood N."/>
            <person name="Colbourne J.K."/>
            <person name="Zhou J."/>
            <person name="Mallon E."/>
            <person name="Orsini L."/>
        </authorList>
    </citation>
    <scope>NUCLEOTIDE SEQUENCE [LARGE SCALE GENOMIC DNA]</scope>
    <source>
        <strain evidence="1">LRV0_1</strain>
    </source>
</reference>